<dbReference type="PANTHER" id="PTHR33164:SF89">
    <property type="entry name" value="MARR FAMILY REGULATORY PROTEIN"/>
    <property type="match status" value="1"/>
</dbReference>
<sequence length="182" mass="20617">MSSLWDIHVENYSDLILATLRQIIRAIDLHSKNLAKKYGLTGPQLLVLKELHKDSSRTIGSVAKNISLSQATVTSILDRLEKQGFVTRVRQQADKRKVNLQLSERALDILAAHPSMLQEDFIRRFDTLEDWEKMLLISSLQRIASMMSAESIKSPPVLVSGPLDASHSDVKSFFETDETQYH</sequence>
<evidence type="ECO:0000313" key="6">
    <source>
        <dbReference type="Proteomes" id="UP000018680"/>
    </source>
</evidence>
<organism evidence="5 6">
    <name type="scientific">Salinispira pacifica</name>
    <dbReference type="NCBI Taxonomy" id="1307761"/>
    <lineage>
        <taxon>Bacteria</taxon>
        <taxon>Pseudomonadati</taxon>
        <taxon>Spirochaetota</taxon>
        <taxon>Spirochaetia</taxon>
        <taxon>Spirochaetales</taxon>
        <taxon>Spirochaetaceae</taxon>
        <taxon>Salinispira</taxon>
    </lineage>
</organism>
<dbReference type="HOGENOM" id="CLU_083287_27_7_12"/>
<keyword evidence="3" id="KW-0804">Transcription</keyword>
<dbReference type="EMBL" id="CP006939">
    <property type="protein sequence ID" value="AHC16165.1"/>
    <property type="molecule type" value="Genomic_DNA"/>
</dbReference>
<evidence type="ECO:0000256" key="2">
    <source>
        <dbReference type="ARBA" id="ARBA00023125"/>
    </source>
</evidence>
<dbReference type="RefSeq" id="WP_024269062.1">
    <property type="nucleotide sequence ID" value="NC_023035.1"/>
</dbReference>
<evidence type="ECO:0000259" key="4">
    <source>
        <dbReference type="PROSITE" id="PS50995"/>
    </source>
</evidence>
<accession>V5WKJ6</accession>
<dbReference type="PRINTS" id="PR00598">
    <property type="entry name" value="HTHMARR"/>
</dbReference>
<keyword evidence="6" id="KW-1185">Reference proteome</keyword>
<gene>
    <name evidence="5" type="ORF">L21SP2_2815</name>
</gene>
<dbReference type="AlphaFoldDB" id="V5WKJ6"/>
<dbReference type="InterPro" id="IPR036388">
    <property type="entry name" value="WH-like_DNA-bd_sf"/>
</dbReference>
<dbReference type="SUPFAM" id="SSF46785">
    <property type="entry name" value="Winged helix' DNA-binding domain"/>
    <property type="match status" value="1"/>
</dbReference>
<proteinExistence type="predicted"/>
<dbReference type="InterPro" id="IPR023187">
    <property type="entry name" value="Tscrpt_reg_MarR-type_CS"/>
</dbReference>
<dbReference type="InterPro" id="IPR000835">
    <property type="entry name" value="HTH_MarR-typ"/>
</dbReference>
<dbReference type="InterPro" id="IPR036390">
    <property type="entry name" value="WH_DNA-bd_sf"/>
</dbReference>
<dbReference type="Proteomes" id="UP000018680">
    <property type="component" value="Chromosome"/>
</dbReference>
<dbReference type="GO" id="GO:0003677">
    <property type="term" value="F:DNA binding"/>
    <property type="evidence" value="ECO:0007669"/>
    <property type="project" value="UniProtKB-KW"/>
</dbReference>
<dbReference type="InterPro" id="IPR039422">
    <property type="entry name" value="MarR/SlyA-like"/>
</dbReference>
<keyword evidence="1" id="KW-0805">Transcription regulation</keyword>
<evidence type="ECO:0000256" key="3">
    <source>
        <dbReference type="ARBA" id="ARBA00023163"/>
    </source>
</evidence>
<feature type="domain" description="HTH marR-type" evidence="4">
    <location>
        <begin position="13"/>
        <end position="145"/>
    </location>
</feature>
<dbReference type="GO" id="GO:0006950">
    <property type="term" value="P:response to stress"/>
    <property type="evidence" value="ECO:0007669"/>
    <property type="project" value="TreeGrafter"/>
</dbReference>
<evidence type="ECO:0000313" key="5">
    <source>
        <dbReference type="EMBL" id="AHC16165.1"/>
    </source>
</evidence>
<dbReference type="SMART" id="SM00347">
    <property type="entry name" value="HTH_MARR"/>
    <property type="match status" value="1"/>
</dbReference>
<protein>
    <submittedName>
        <fullName evidence="5">Transcriptional regulator, MarR family</fullName>
    </submittedName>
</protein>
<dbReference type="PROSITE" id="PS50995">
    <property type="entry name" value="HTH_MARR_2"/>
    <property type="match status" value="1"/>
</dbReference>
<dbReference type="GO" id="GO:0003700">
    <property type="term" value="F:DNA-binding transcription factor activity"/>
    <property type="evidence" value="ECO:0007669"/>
    <property type="project" value="InterPro"/>
</dbReference>
<dbReference type="PROSITE" id="PS01117">
    <property type="entry name" value="HTH_MARR_1"/>
    <property type="match status" value="1"/>
</dbReference>
<dbReference type="STRING" id="1307761.L21SP2_2815"/>
<name>V5WKJ6_9SPIO</name>
<dbReference type="OrthoDB" id="166070at2"/>
<keyword evidence="2" id="KW-0238">DNA-binding</keyword>
<dbReference type="KEGG" id="slr:L21SP2_2815"/>
<evidence type="ECO:0000256" key="1">
    <source>
        <dbReference type="ARBA" id="ARBA00023015"/>
    </source>
</evidence>
<dbReference type="Gene3D" id="1.10.10.10">
    <property type="entry name" value="Winged helix-like DNA-binding domain superfamily/Winged helix DNA-binding domain"/>
    <property type="match status" value="1"/>
</dbReference>
<dbReference type="eggNOG" id="COG1846">
    <property type="taxonomic scope" value="Bacteria"/>
</dbReference>
<dbReference type="Pfam" id="PF01047">
    <property type="entry name" value="MarR"/>
    <property type="match status" value="1"/>
</dbReference>
<dbReference type="PANTHER" id="PTHR33164">
    <property type="entry name" value="TRANSCRIPTIONAL REGULATOR, MARR FAMILY"/>
    <property type="match status" value="1"/>
</dbReference>
<reference evidence="5 6" key="1">
    <citation type="journal article" date="2015" name="Stand. Genomic Sci.">
        <title>Complete genome sequence and description of Salinispira pacifica gen. nov., sp. nov., a novel spirochaete isolated form a hypersaline microbial mat.</title>
        <authorList>
            <person name="Ben Hania W."/>
            <person name="Joseph M."/>
            <person name="Schumann P."/>
            <person name="Bunk B."/>
            <person name="Fiebig A."/>
            <person name="Sproer C."/>
            <person name="Klenk H.P."/>
            <person name="Fardeau M.L."/>
            <person name="Spring S."/>
        </authorList>
    </citation>
    <scope>NUCLEOTIDE SEQUENCE [LARGE SCALE GENOMIC DNA]</scope>
    <source>
        <strain evidence="5 6">L21-RPul-D2</strain>
    </source>
</reference>